<dbReference type="Proteomes" id="UP000287033">
    <property type="component" value="Unassembled WGS sequence"/>
</dbReference>
<dbReference type="InterPro" id="IPR002466">
    <property type="entry name" value="A_deamin"/>
</dbReference>
<evidence type="ECO:0000256" key="10">
    <source>
        <dbReference type="ARBA" id="ARBA00041760"/>
    </source>
</evidence>
<evidence type="ECO:0000256" key="1">
    <source>
        <dbReference type="ARBA" id="ARBA00022694"/>
    </source>
</evidence>
<dbReference type="PANTHER" id="PTHR46516">
    <property type="entry name" value="TRNA-SPECIFIC ADENOSINE DEAMINASE 1"/>
    <property type="match status" value="1"/>
</dbReference>
<dbReference type="PANTHER" id="PTHR46516:SF1">
    <property type="entry name" value="TRNA-SPECIFIC ADENOSINE DEAMINASE 1"/>
    <property type="match status" value="1"/>
</dbReference>
<dbReference type="Pfam" id="PF02137">
    <property type="entry name" value="A_deamin"/>
    <property type="match status" value="1"/>
</dbReference>
<comment type="catalytic activity">
    <reaction evidence="11">
        <text>adenosine(37) in tRNA(Ala) + H2O + H(+) = inosine(37) in tRNA(Ala) + NH4(+)</text>
        <dbReference type="Rhea" id="RHEA:50968"/>
        <dbReference type="Rhea" id="RHEA-COMP:12855"/>
        <dbReference type="Rhea" id="RHEA-COMP:12856"/>
        <dbReference type="ChEBI" id="CHEBI:15377"/>
        <dbReference type="ChEBI" id="CHEBI:15378"/>
        <dbReference type="ChEBI" id="CHEBI:28938"/>
        <dbReference type="ChEBI" id="CHEBI:74411"/>
        <dbReference type="ChEBI" id="CHEBI:82852"/>
        <dbReference type="EC" id="3.5.4.34"/>
    </reaction>
</comment>
<keyword evidence="4" id="KW-0862">Zinc</keyword>
<keyword evidence="1" id="KW-0819">tRNA processing</keyword>
<comment type="cofactor">
    <cofactor evidence="5">
        <name>1D-myo-inositol hexakisphosphate</name>
        <dbReference type="ChEBI" id="CHEBI:58130"/>
    </cofactor>
</comment>
<dbReference type="SMART" id="SM00552">
    <property type="entry name" value="ADEAMc"/>
    <property type="match status" value="1"/>
</dbReference>
<evidence type="ECO:0000313" key="14">
    <source>
        <dbReference type="Proteomes" id="UP000287033"/>
    </source>
</evidence>
<evidence type="ECO:0000256" key="3">
    <source>
        <dbReference type="ARBA" id="ARBA00022801"/>
    </source>
</evidence>
<evidence type="ECO:0000256" key="2">
    <source>
        <dbReference type="ARBA" id="ARBA00022723"/>
    </source>
</evidence>
<keyword evidence="3" id="KW-0378">Hydrolase</keyword>
<feature type="domain" description="A to I editase" evidence="12">
    <location>
        <begin position="97"/>
        <end position="521"/>
    </location>
</feature>
<dbReference type="GO" id="GO:0043829">
    <property type="term" value="F:tRNA-specific adenosine-37 deaminase activity"/>
    <property type="evidence" value="ECO:0007669"/>
    <property type="project" value="UniProtKB-EC"/>
</dbReference>
<comment type="similarity">
    <text evidence="7">Belongs to the ADAT1 family.</text>
</comment>
<gene>
    <name evidence="13" type="ORF">chiPu_0006108</name>
</gene>
<evidence type="ECO:0000256" key="9">
    <source>
        <dbReference type="ARBA" id="ARBA00040502"/>
    </source>
</evidence>
<dbReference type="GO" id="GO:0008033">
    <property type="term" value="P:tRNA processing"/>
    <property type="evidence" value="ECO:0007669"/>
    <property type="project" value="UniProtKB-KW"/>
</dbReference>
<comment type="caution">
    <text evidence="13">The sequence shown here is derived from an EMBL/GenBank/DDBJ whole genome shotgun (WGS) entry which is preliminary data.</text>
</comment>
<dbReference type="EC" id="3.5.4.34" evidence="8"/>
<accession>A0A401SBA9</accession>
<comment type="function">
    <text evidence="6">Specifically deaminates adenosine-37 to inosine in tRNA-Ala.</text>
</comment>
<dbReference type="OMA" id="PVNQTHP"/>
<evidence type="ECO:0000256" key="6">
    <source>
        <dbReference type="ARBA" id="ARBA00037784"/>
    </source>
</evidence>
<name>A0A401SBA9_CHIPU</name>
<evidence type="ECO:0000256" key="11">
    <source>
        <dbReference type="ARBA" id="ARBA00047635"/>
    </source>
</evidence>
<evidence type="ECO:0000256" key="8">
    <source>
        <dbReference type="ARBA" id="ARBA00038940"/>
    </source>
</evidence>
<dbReference type="GO" id="GO:0003723">
    <property type="term" value="F:RNA binding"/>
    <property type="evidence" value="ECO:0007669"/>
    <property type="project" value="InterPro"/>
</dbReference>
<dbReference type="OrthoDB" id="10268011at2759"/>
<dbReference type="EMBL" id="BEZZ01000174">
    <property type="protein sequence ID" value="GCC27682.1"/>
    <property type="molecule type" value="Genomic_DNA"/>
</dbReference>
<keyword evidence="14" id="KW-1185">Reference proteome</keyword>
<dbReference type="PROSITE" id="PS50141">
    <property type="entry name" value="A_DEAMIN_EDITASE"/>
    <property type="match status" value="1"/>
</dbReference>
<evidence type="ECO:0000256" key="4">
    <source>
        <dbReference type="ARBA" id="ARBA00022833"/>
    </source>
</evidence>
<dbReference type="GO" id="GO:0046872">
    <property type="term" value="F:metal ion binding"/>
    <property type="evidence" value="ECO:0007669"/>
    <property type="project" value="UniProtKB-KW"/>
</dbReference>
<dbReference type="STRING" id="137246.A0A401SBA9"/>
<protein>
    <recommendedName>
        <fullName evidence="9">tRNA-specific adenosine deaminase 1</fullName>
        <ecNumber evidence="8">3.5.4.34</ecNumber>
    </recommendedName>
    <alternativeName>
        <fullName evidence="10">tRNA-specific adenosine-37 deaminase</fullName>
    </alternativeName>
</protein>
<evidence type="ECO:0000256" key="5">
    <source>
        <dbReference type="ARBA" id="ARBA00037026"/>
    </source>
</evidence>
<evidence type="ECO:0000259" key="12">
    <source>
        <dbReference type="PROSITE" id="PS50141"/>
    </source>
</evidence>
<reference evidence="13 14" key="1">
    <citation type="journal article" date="2018" name="Nat. Ecol. Evol.">
        <title>Shark genomes provide insights into elasmobranch evolution and the origin of vertebrates.</title>
        <authorList>
            <person name="Hara Y"/>
            <person name="Yamaguchi K"/>
            <person name="Onimaru K"/>
            <person name="Kadota M"/>
            <person name="Koyanagi M"/>
            <person name="Keeley SD"/>
            <person name="Tatsumi K"/>
            <person name="Tanaka K"/>
            <person name="Motone F"/>
            <person name="Kageyama Y"/>
            <person name="Nozu R"/>
            <person name="Adachi N"/>
            <person name="Nishimura O"/>
            <person name="Nakagawa R"/>
            <person name="Tanegashima C"/>
            <person name="Kiyatake I"/>
            <person name="Matsumoto R"/>
            <person name="Murakumo K"/>
            <person name="Nishida K"/>
            <person name="Terakita A"/>
            <person name="Kuratani S"/>
            <person name="Sato K"/>
            <person name="Hyodo S Kuraku.S."/>
        </authorList>
    </citation>
    <scope>NUCLEOTIDE SEQUENCE [LARGE SCALE GENOMIC DNA]</scope>
</reference>
<evidence type="ECO:0000313" key="13">
    <source>
        <dbReference type="EMBL" id="GCC27682.1"/>
    </source>
</evidence>
<sequence length="522" mass="58673">MAAQRLHTCAVISSGRAEPWACEGMERREIPIPTMWTADEIASLCYKHYSTKLPKTGLPDPKREWTLLAAVVKVEEKPSAKPCCNNERNVVTLEVVAMGTGSKCIGQTKMSKNGDVVNDSHAEVTARRAFLRYLYYQLKEAFEERKSILAAGKCKGKWQIKSGISFVFFMSHTPCGDASIIPKAECEIRPSPNLRAKEIGEQRSITVQDNENTKNTQFLNIEEHTLVTKRKCDESAMEVPVKRVKRIDGSEYCTSGCSSIPERKPSNPSAEGGIDVRINNNTAHVTHTNSLENVSHNMAAKDADETRDMQITVSDIYRTGAKCVPGGLQDPFEPGINYHCVGSLRVKPGRVGQCPYSEKTMKRAILDRCRHITSLPKDFRVQDVMLLQSQLEFVHGRHSVQCSSVPNKDKFVPCAAAISWCAVPHQPLDVCVNGFKQGATKKIHGTPQARCKICKAELFNEFRALLNYLSEEGRPISLQNKTLKTYWEFKEAATNYQQAWNEIQKQAFVTWVRTPRDLMRFQ</sequence>
<dbReference type="AlphaFoldDB" id="A0A401SBA9"/>
<organism evidence="13 14">
    <name type="scientific">Chiloscyllium punctatum</name>
    <name type="common">Brownbanded bambooshark</name>
    <name type="synonym">Hemiscyllium punctatum</name>
    <dbReference type="NCBI Taxonomy" id="137246"/>
    <lineage>
        <taxon>Eukaryota</taxon>
        <taxon>Metazoa</taxon>
        <taxon>Chordata</taxon>
        <taxon>Craniata</taxon>
        <taxon>Vertebrata</taxon>
        <taxon>Chondrichthyes</taxon>
        <taxon>Elasmobranchii</taxon>
        <taxon>Galeomorphii</taxon>
        <taxon>Galeoidea</taxon>
        <taxon>Orectolobiformes</taxon>
        <taxon>Hemiscylliidae</taxon>
        <taxon>Chiloscyllium</taxon>
    </lineage>
</organism>
<evidence type="ECO:0000256" key="7">
    <source>
        <dbReference type="ARBA" id="ARBA00038326"/>
    </source>
</evidence>
<proteinExistence type="inferred from homology"/>
<keyword evidence="2" id="KW-0479">Metal-binding</keyword>